<evidence type="ECO:0000313" key="2">
    <source>
        <dbReference type="EMBL" id="SPP65417.1"/>
    </source>
</evidence>
<reference evidence="3" key="1">
    <citation type="submission" date="2018-04" db="EMBL/GenBank/DDBJ databases">
        <authorList>
            <person name="Lucker S."/>
            <person name="Sakoula D."/>
        </authorList>
    </citation>
    <scope>NUCLEOTIDE SEQUENCE [LARGE SCALE GENOMIC DNA]</scope>
</reference>
<name>A0A330L7W1_9BACT</name>
<protein>
    <submittedName>
        <fullName evidence="2">Uncharacterized protein</fullName>
    </submittedName>
</protein>
<dbReference type="Proteomes" id="UP000248168">
    <property type="component" value="Unassembled WGS sequence"/>
</dbReference>
<dbReference type="InParanoid" id="A0A330L7W1"/>
<feature type="compositionally biased region" description="Low complexity" evidence="1">
    <location>
        <begin position="89"/>
        <end position="105"/>
    </location>
</feature>
<evidence type="ECO:0000256" key="1">
    <source>
        <dbReference type="SAM" id="MobiDB-lite"/>
    </source>
</evidence>
<dbReference type="OrthoDB" id="9811946at2"/>
<dbReference type="EMBL" id="OUNR01000016">
    <property type="protein sequence ID" value="SPP65417.1"/>
    <property type="molecule type" value="Genomic_DNA"/>
</dbReference>
<feature type="compositionally biased region" description="Low complexity" evidence="1">
    <location>
        <begin position="64"/>
        <end position="78"/>
    </location>
</feature>
<accession>A0A330L7W1</accession>
<dbReference type="AlphaFoldDB" id="A0A330L7W1"/>
<feature type="region of interest" description="Disordered" evidence="1">
    <location>
        <begin position="62"/>
        <end position="127"/>
    </location>
</feature>
<feature type="region of interest" description="Disordered" evidence="1">
    <location>
        <begin position="1"/>
        <end position="27"/>
    </location>
</feature>
<gene>
    <name evidence="2" type="ORF">NITLEN_30331</name>
</gene>
<keyword evidence="3" id="KW-1185">Reference proteome</keyword>
<organism evidence="2 3">
    <name type="scientific">Nitrospira lenta</name>
    <dbReference type="NCBI Taxonomy" id="1436998"/>
    <lineage>
        <taxon>Bacteria</taxon>
        <taxon>Pseudomonadati</taxon>
        <taxon>Nitrospirota</taxon>
        <taxon>Nitrospiria</taxon>
        <taxon>Nitrospirales</taxon>
        <taxon>Nitrospiraceae</taxon>
        <taxon>Nitrospira</taxon>
    </lineage>
</organism>
<dbReference type="RefSeq" id="WP_121989706.1">
    <property type="nucleotide sequence ID" value="NZ_OUNR01000016.1"/>
</dbReference>
<evidence type="ECO:0000313" key="3">
    <source>
        <dbReference type="Proteomes" id="UP000248168"/>
    </source>
</evidence>
<proteinExistence type="predicted"/>
<sequence>MERRAASHTEEEEMNQRRKLLNAAKRGDQKAIGKLFELYQVRVMNPDQLTKINKVYAAMPIPVKSGSSRSSRQSAKAGKQPPTKPRVSAKPLKAAKPATPANAAKSVKAVIPVAPKGAKQPAKRKAK</sequence>